<dbReference type="PROSITE" id="PS51257">
    <property type="entry name" value="PROKAR_LIPOPROTEIN"/>
    <property type="match status" value="1"/>
</dbReference>
<feature type="region of interest" description="Disordered" evidence="2">
    <location>
        <begin position="43"/>
        <end position="80"/>
    </location>
</feature>
<feature type="compositionally biased region" description="Basic residues" evidence="2">
    <location>
        <begin position="71"/>
        <end position="80"/>
    </location>
</feature>
<gene>
    <name evidence="4" type="ORF">CAMP_LOCUS3821</name>
</gene>
<evidence type="ECO:0008006" key="6">
    <source>
        <dbReference type="Google" id="ProtNLM"/>
    </source>
</evidence>
<dbReference type="Gene3D" id="3.10.100.10">
    <property type="entry name" value="Mannose-Binding Protein A, subunit A"/>
    <property type="match status" value="1"/>
</dbReference>
<dbReference type="PROSITE" id="PS00221">
    <property type="entry name" value="MIP"/>
    <property type="match status" value="1"/>
</dbReference>
<feature type="compositionally biased region" description="Basic and acidic residues" evidence="2">
    <location>
        <begin position="59"/>
        <end position="70"/>
    </location>
</feature>
<comment type="similarity">
    <text evidence="1">Belongs to the MIP/aquaporin (TC 1.A.8) family.</text>
</comment>
<evidence type="ECO:0000313" key="5">
    <source>
        <dbReference type="Proteomes" id="UP001152747"/>
    </source>
</evidence>
<evidence type="ECO:0000256" key="2">
    <source>
        <dbReference type="SAM" id="MobiDB-lite"/>
    </source>
</evidence>
<dbReference type="InterPro" id="IPR022357">
    <property type="entry name" value="MIP_CS"/>
</dbReference>
<feature type="compositionally biased region" description="Basic residues" evidence="2">
    <location>
        <begin position="45"/>
        <end position="58"/>
    </location>
</feature>
<feature type="chain" id="PRO_5040466658" description="Sushi domain-containing protein" evidence="3">
    <location>
        <begin position="19"/>
        <end position="262"/>
    </location>
</feature>
<keyword evidence="3" id="KW-0732">Signal</keyword>
<evidence type="ECO:0000313" key="4">
    <source>
        <dbReference type="EMBL" id="CAI5441184.1"/>
    </source>
</evidence>
<dbReference type="Proteomes" id="UP001152747">
    <property type="component" value="Unassembled WGS sequence"/>
</dbReference>
<evidence type="ECO:0000256" key="3">
    <source>
        <dbReference type="SAM" id="SignalP"/>
    </source>
</evidence>
<sequence length="262" mass="29374">MNRSVILLLFAFCITVSCLDLNNKNKKDHIDVDIDIDIDVEDGKRGHKKHSGGKKHHRSEHDEECRDEPRKHRKPKHRRAKQYECPAGFILFNRTVPWCLKAVTSSESIASGGAQNLCPLDSSLSNFENQNETDVIINPLYSQINGVSLTVGGRRIEQCMGIKPNNHDSPCTVDGTFRFPDNHTNPAFTVANYYVSQPDSQQRTINGKLYIEDCLTIYISKGTAVDKKYNDIFCDFAVSPVDAGLIYQSRGALCGVAATRKR</sequence>
<dbReference type="EMBL" id="CANHGI010000002">
    <property type="protein sequence ID" value="CAI5441184.1"/>
    <property type="molecule type" value="Genomic_DNA"/>
</dbReference>
<proteinExistence type="inferred from homology"/>
<dbReference type="InterPro" id="IPR016187">
    <property type="entry name" value="CTDL_fold"/>
</dbReference>
<dbReference type="PANTHER" id="PTHR23124">
    <property type="entry name" value="C-TYPE LECTIN DOMAIN-CONTAINING PROTEIN-RELATED-RELATED"/>
    <property type="match status" value="1"/>
</dbReference>
<accession>A0A9P1I9Y2</accession>
<comment type="caution">
    <text evidence="4">The sequence shown here is derived from an EMBL/GenBank/DDBJ whole genome shotgun (WGS) entry which is preliminary data.</text>
</comment>
<organism evidence="4 5">
    <name type="scientific">Caenorhabditis angaria</name>
    <dbReference type="NCBI Taxonomy" id="860376"/>
    <lineage>
        <taxon>Eukaryota</taxon>
        <taxon>Metazoa</taxon>
        <taxon>Ecdysozoa</taxon>
        <taxon>Nematoda</taxon>
        <taxon>Chromadorea</taxon>
        <taxon>Rhabditida</taxon>
        <taxon>Rhabditina</taxon>
        <taxon>Rhabditomorpha</taxon>
        <taxon>Rhabditoidea</taxon>
        <taxon>Rhabditidae</taxon>
        <taxon>Peloderinae</taxon>
        <taxon>Caenorhabditis</taxon>
    </lineage>
</organism>
<evidence type="ECO:0000256" key="1">
    <source>
        <dbReference type="ARBA" id="ARBA00006175"/>
    </source>
</evidence>
<feature type="signal peptide" evidence="3">
    <location>
        <begin position="1"/>
        <end position="18"/>
    </location>
</feature>
<dbReference type="AlphaFoldDB" id="A0A9P1I9Y2"/>
<reference evidence="4" key="1">
    <citation type="submission" date="2022-11" db="EMBL/GenBank/DDBJ databases">
        <authorList>
            <person name="Kikuchi T."/>
        </authorList>
    </citation>
    <scope>NUCLEOTIDE SEQUENCE</scope>
    <source>
        <strain evidence="4">PS1010</strain>
    </source>
</reference>
<name>A0A9P1I9Y2_9PELO</name>
<protein>
    <recommendedName>
        <fullName evidence="6">Sushi domain-containing protein</fullName>
    </recommendedName>
</protein>
<dbReference type="SUPFAM" id="SSF56436">
    <property type="entry name" value="C-type lectin-like"/>
    <property type="match status" value="1"/>
</dbReference>
<dbReference type="InterPro" id="IPR016186">
    <property type="entry name" value="C-type_lectin-like/link_sf"/>
</dbReference>
<keyword evidence="5" id="KW-1185">Reference proteome</keyword>